<feature type="transmembrane region" description="Helical" evidence="10">
    <location>
        <begin position="232"/>
        <end position="255"/>
    </location>
</feature>
<keyword evidence="4 10" id="KW-0812">Transmembrane</keyword>
<evidence type="ECO:0000256" key="2">
    <source>
        <dbReference type="ARBA" id="ARBA00005314"/>
    </source>
</evidence>
<keyword evidence="7 10" id="KW-0472">Membrane</keyword>
<organism evidence="13 14">
    <name type="scientific">Trichinella spiralis</name>
    <name type="common">Trichina worm</name>
    <dbReference type="NCBI Taxonomy" id="6334"/>
    <lineage>
        <taxon>Eukaryota</taxon>
        <taxon>Metazoa</taxon>
        <taxon>Ecdysozoa</taxon>
        <taxon>Nematoda</taxon>
        <taxon>Enoplea</taxon>
        <taxon>Dorylaimia</taxon>
        <taxon>Trichinellida</taxon>
        <taxon>Trichinellidae</taxon>
        <taxon>Trichinella</taxon>
    </lineage>
</organism>
<dbReference type="EMBL" id="JYDH01000144">
    <property type="protein sequence ID" value="KRY30344.1"/>
    <property type="molecule type" value="Genomic_DNA"/>
</dbReference>
<keyword evidence="8 13" id="KW-0675">Receptor</keyword>
<gene>
    <name evidence="13" type="primary">CRHR1</name>
    <name evidence="13" type="ORF">T01_1473</name>
</gene>
<evidence type="ECO:0000259" key="12">
    <source>
        <dbReference type="PROSITE" id="PS50261"/>
    </source>
</evidence>
<evidence type="ECO:0000256" key="5">
    <source>
        <dbReference type="ARBA" id="ARBA00022989"/>
    </source>
</evidence>
<feature type="transmembrane region" description="Helical" evidence="10">
    <location>
        <begin position="438"/>
        <end position="459"/>
    </location>
</feature>
<dbReference type="InterPro" id="IPR001879">
    <property type="entry name" value="GPCR_2_extracellular_dom"/>
</dbReference>
<feature type="transmembrane region" description="Helical" evidence="10">
    <location>
        <begin position="400"/>
        <end position="418"/>
    </location>
</feature>
<evidence type="ECO:0000256" key="10">
    <source>
        <dbReference type="SAM" id="Phobius"/>
    </source>
</evidence>
<dbReference type="InterPro" id="IPR036445">
    <property type="entry name" value="GPCR_2_extracell_dom_sf"/>
</dbReference>
<dbReference type="Gene3D" id="4.10.1240.10">
    <property type="entry name" value="GPCR, family 2, extracellular hormone receptor domain"/>
    <property type="match status" value="1"/>
</dbReference>
<dbReference type="PANTHER" id="PTHR45620:SF15">
    <property type="entry name" value="DIURETIC HORMONE 44 RECEPTOR 1-RELATED"/>
    <property type="match status" value="1"/>
</dbReference>
<keyword evidence="14" id="KW-1185">Reference proteome</keyword>
<keyword evidence="6" id="KW-0297">G-protein coupled receptor</keyword>
<evidence type="ECO:0000256" key="6">
    <source>
        <dbReference type="ARBA" id="ARBA00023040"/>
    </source>
</evidence>
<dbReference type="GO" id="GO:0005886">
    <property type="term" value="C:plasma membrane"/>
    <property type="evidence" value="ECO:0007669"/>
    <property type="project" value="UniProtKB-SubCell"/>
</dbReference>
<feature type="transmembrane region" description="Helical" evidence="10">
    <location>
        <begin position="308"/>
        <end position="327"/>
    </location>
</feature>
<keyword evidence="9" id="KW-0807">Transducer</keyword>
<evidence type="ECO:0000259" key="11">
    <source>
        <dbReference type="PROSITE" id="PS50227"/>
    </source>
</evidence>
<evidence type="ECO:0000256" key="4">
    <source>
        <dbReference type="ARBA" id="ARBA00022692"/>
    </source>
</evidence>
<dbReference type="Gene3D" id="1.20.1070.10">
    <property type="entry name" value="Rhodopsin 7-helix transmembrane proteins"/>
    <property type="match status" value="1"/>
</dbReference>
<dbReference type="Proteomes" id="UP000054776">
    <property type="component" value="Unassembled WGS sequence"/>
</dbReference>
<evidence type="ECO:0000256" key="8">
    <source>
        <dbReference type="ARBA" id="ARBA00023170"/>
    </source>
</evidence>
<dbReference type="PROSITE" id="PS50227">
    <property type="entry name" value="G_PROTEIN_RECEP_F2_3"/>
    <property type="match status" value="1"/>
</dbReference>
<evidence type="ECO:0000313" key="13">
    <source>
        <dbReference type="EMBL" id="KRY30344.1"/>
    </source>
</evidence>
<dbReference type="InParanoid" id="A0A0V1AZX7"/>
<comment type="subcellular location">
    <subcellularLocation>
        <location evidence="1">Cell membrane</location>
        <topology evidence="1">Multi-pass membrane protein</topology>
    </subcellularLocation>
</comment>
<keyword evidence="3" id="KW-1003">Cell membrane</keyword>
<dbReference type="GO" id="GO:0007166">
    <property type="term" value="P:cell surface receptor signaling pathway"/>
    <property type="evidence" value="ECO:0007669"/>
    <property type="project" value="InterPro"/>
</dbReference>
<dbReference type="PRINTS" id="PR00249">
    <property type="entry name" value="GPCRSECRETIN"/>
</dbReference>
<proteinExistence type="inferred from homology"/>
<dbReference type="SMART" id="SM00008">
    <property type="entry name" value="HormR"/>
    <property type="match status" value="1"/>
</dbReference>
<protein>
    <submittedName>
        <fullName evidence="13">Corticotropin-releasing factor receptor 1</fullName>
    </submittedName>
</protein>
<dbReference type="InterPro" id="IPR017981">
    <property type="entry name" value="GPCR_2-like_7TM"/>
</dbReference>
<keyword evidence="5 10" id="KW-1133">Transmembrane helix</keyword>
<dbReference type="PROSITE" id="PS50261">
    <property type="entry name" value="G_PROTEIN_RECEP_F2_4"/>
    <property type="match status" value="1"/>
</dbReference>
<dbReference type="InterPro" id="IPR050332">
    <property type="entry name" value="GPCR_2"/>
</dbReference>
<name>A0A0V1AZX7_TRISP</name>
<feature type="domain" description="G-protein coupled receptors family 2 profile 2" evidence="12">
    <location>
        <begin position="197"/>
        <end position="452"/>
    </location>
</feature>
<dbReference type="SUPFAM" id="SSF111418">
    <property type="entry name" value="Hormone receptor domain"/>
    <property type="match status" value="1"/>
</dbReference>
<feature type="transmembrane region" description="Helical" evidence="10">
    <location>
        <begin position="267"/>
        <end position="288"/>
    </location>
</feature>
<evidence type="ECO:0000256" key="3">
    <source>
        <dbReference type="ARBA" id="ARBA00022475"/>
    </source>
</evidence>
<comment type="similarity">
    <text evidence="2">Belongs to the G-protein coupled receptor 2 family.</text>
</comment>
<dbReference type="Pfam" id="PF00002">
    <property type="entry name" value="7tm_2"/>
    <property type="match status" value="1"/>
</dbReference>
<evidence type="ECO:0000313" key="14">
    <source>
        <dbReference type="Proteomes" id="UP000054776"/>
    </source>
</evidence>
<dbReference type="GO" id="GO:0007188">
    <property type="term" value="P:adenylate cyclase-modulating G protein-coupled receptor signaling pathway"/>
    <property type="evidence" value="ECO:0007669"/>
    <property type="project" value="TreeGrafter"/>
</dbReference>
<reference evidence="13 14" key="1">
    <citation type="submission" date="2015-01" db="EMBL/GenBank/DDBJ databases">
        <title>Evolution of Trichinella species and genotypes.</title>
        <authorList>
            <person name="Korhonen P.K."/>
            <person name="Edoardo P."/>
            <person name="Giuseppe L.R."/>
            <person name="Gasser R.B."/>
        </authorList>
    </citation>
    <scope>NUCLEOTIDE SEQUENCE [LARGE SCALE GENOMIC DNA]</scope>
    <source>
        <strain evidence="13">ISS3</strain>
    </source>
</reference>
<dbReference type="PANTHER" id="PTHR45620">
    <property type="entry name" value="PDF RECEPTOR-LIKE PROTEIN-RELATED"/>
    <property type="match status" value="1"/>
</dbReference>
<feature type="transmembrane region" description="Helical" evidence="10">
    <location>
        <begin position="198"/>
        <end position="220"/>
    </location>
</feature>
<dbReference type="InterPro" id="IPR000832">
    <property type="entry name" value="GPCR_2_secretin-like"/>
</dbReference>
<accession>A0A0V1AZX7</accession>
<dbReference type="GO" id="GO:0008528">
    <property type="term" value="F:G protein-coupled peptide receptor activity"/>
    <property type="evidence" value="ECO:0007669"/>
    <property type="project" value="TreeGrafter"/>
</dbReference>
<dbReference type="Pfam" id="PF02793">
    <property type="entry name" value="HRM"/>
    <property type="match status" value="1"/>
</dbReference>
<dbReference type="AlphaFoldDB" id="A0A0V1AZX7"/>
<comment type="caution">
    <text evidence="13">The sequence shown here is derived from an EMBL/GenBank/DDBJ whole genome shotgun (WGS) entry which is preliminary data.</text>
</comment>
<evidence type="ECO:0000256" key="9">
    <source>
        <dbReference type="ARBA" id="ARBA00023224"/>
    </source>
</evidence>
<dbReference type="STRING" id="6334.A0A0V1AZX7"/>
<dbReference type="OrthoDB" id="1100386at2759"/>
<feature type="domain" description="G-protein coupled receptors family 2 profile 1" evidence="11">
    <location>
        <begin position="98"/>
        <end position="180"/>
    </location>
</feature>
<dbReference type="GO" id="GO:0017046">
    <property type="term" value="F:peptide hormone binding"/>
    <property type="evidence" value="ECO:0007669"/>
    <property type="project" value="TreeGrafter"/>
</dbReference>
<evidence type="ECO:0000256" key="7">
    <source>
        <dbReference type="ARBA" id="ARBA00023136"/>
    </source>
</evidence>
<evidence type="ECO:0000256" key="1">
    <source>
        <dbReference type="ARBA" id="ARBA00004651"/>
    </source>
</evidence>
<sequence>MENIHGHSDILPFYYSSNKVFKYTFLITVLSLVAFLNNCSTGNLIKMNDENTDQLPAFFDSSVALKLLSNDILSRHTLPLCPVNKHATISISVHNMDDCLLRWNYTDIKSHIINDKCPPNFDGFKCWPPILINTSVSLPCPPDLLIIENDVTFNDSLATRYCNTNFTWDAAQYAECLSNFAELYSSGMPILNHLKAMYYIYWIGYTVSLVVLLTSLAIFIKFRSLWCLRNIIHCNLILCFACHSATWIAYSTIVYEIIMKHFLYESVKYCFIATILLKYFVTAGFFWMFVEGLYLLVSVQFSFQTHNINYTMCASIGWGIPMLLMIISCFIRKKIPHDSCWNEPSRADYIFLGPIVFILIVNYYSNGNLFILLVVLKVLIKQLKMTVFEEGQKMKKIAKGLFLLCPLLGTTYIFTLFPPQHPPWLKLAFSYSTTILTSTQGIVIAVLFCFSHGEVLFCIKKSYSQFMEKWRPRQYNCYIELFDSLSEGIKESTC</sequence>